<evidence type="ECO:0000259" key="4">
    <source>
        <dbReference type="Pfam" id="PF10342"/>
    </source>
</evidence>
<name>A0A4S8KPW1_DENBC</name>
<sequence length="257" mass="26161">MFSLILLSLSLYASSAFATVFITSPTATSTLTGGQQTTVSWQDNGASPNLAQFGDAKVSIFTGNARLQTLLQEITSSVNVATTSSIQFTPDPSIGPNGNEYFIRIESLNFKDPSNPQFPALSFSSKFTMNNMRGTFNSTVQAQIDGQSTAPIGGTSTASASSTSSSSSNSTSRSSSAITSTSDSGQTTVVVVTASKASSTTNNTATSSSAAPSSSSQSSSADNNANGAGSVYVGGPGMKRVLYVLGVGLVPMIVGMV</sequence>
<dbReference type="AlphaFoldDB" id="A0A4S8KPW1"/>
<keyword evidence="1 3" id="KW-0732">Signal</keyword>
<feature type="signal peptide" evidence="3">
    <location>
        <begin position="1"/>
        <end position="18"/>
    </location>
</feature>
<gene>
    <name evidence="6" type="ORF">K435DRAFT_736716</name>
    <name evidence="5" type="ORF">K435DRAFT_786628</name>
</gene>
<dbReference type="InterPro" id="IPR018466">
    <property type="entry name" value="Kre9/Knh1-like_N"/>
</dbReference>
<dbReference type="PANTHER" id="PTHR28154">
    <property type="entry name" value="CELL WALL SYNTHESIS PROTEIN KNH1-RELATED"/>
    <property type="match status" value="1"/>
</dbReference>
<evidence type="ECO:0000256" key="2">
    <source>
        <dbReference type="SAM" id="MobiDB-lite"/>
    </source>
</evidence>
<protein>
    <recommendedName>
        <fullName evidence="4">Yeast cell wall synthesis Kre9/Knh1-like N-terminal domain-containing protein</fullName>
    </recommendedName>
</protein>
<evidence type="ECO:0000313" key="7">
    <source>
        <dbReference type="Proteomes" id="UP000297245"/>
    </source>
</evidence>
<dbReference type="EMBL" id="ML180393">
    <property type="protein sequence ID" value="THU77591.1"/>
    <property type="molecule type" value="Genomic_DNA"/>
</dbReference>
<evidence type="ECO:0000256" key="3">
    <source>
        <dbReference type="SAM" id="SignalP"/>
    </source>
</evidence>
<accession>A0A4S8KPW1</accession>
<dbReference type="GO" id="GO:0006078">
    <property type="term" value="P:(1-&gt;6)-beta-D-glucan biosynthetic process"/>
    <property type="evidence" value="ECO:0007669"/>
    <property type="project" value="InterPro"/>
</dbReference>
<dbReference type="PANTHER" id="PTHR28154:SF1">
    <property type="entry name" value="CELL WALL SYNTHESIS PROTEIN KNH1-RELATED"/>
    <property type="match status" value="1"/>
</dbReference>
<keyword evidence="7" id="KW-1185">Reference proteome</keyword>
<dbReference type="InterPro" id="IPR045328">
    <property type="entry name" value="Kre9/Knh1"/>
</dbReference>
<organism evidence="5 7">
    <name type="scientific">Dendrothele bispora (strain CBS 962.96)</name>
    <dbReference type="NCBI Taxonomy" id="1314807"/>
    <lineage>
        <taxon>Eukaryota</taxon>
        <taxon>Fungi</taxon>
        <taxon>Dikarya</taxon>
        <taxon>Basidiomycota</taxon>
        <taxon>Agaricomycotina</taxon>
        <taxon>Agaricomycetes</taxon>
        <taxon>Agaricomycetidae</taxon>
        <taxon>Agaricales</taxon>
        <taxon>Agaricales incertae sedis</taxon>
        <taxon>Dendrothele</taxon>
    </lineage>
</organism>
<proteinExistence type="predicted"/>
<dbReference type="Pfam" id="PF10342">
    <property type="entry name" value="Kre9_KNH"/>
    <property type="match status" value="1"/>
</dbReference>
<reference evidence="5 7" key="1">
    <citation type="journal article" date="2019" name="Nat. Ecol. Evol.">
        <title>Megaphylogeny resolves global patterns of mushroom evolution.</title>
        <authorList>
            <person name="Varga T."/>
            <person name="Krizsan K."/>
            <person name="Foldi C."/>
            <person name="Dima B."/>
            <person name="Sanchez-Garcia M."/>
            <person name="Sanchez-Ramirez S."/>
            <person name="Szollosi G.J."/>
            <person name="Szarkandi J.G."/>
            <person name="Papp V."/>
            <person name="Albert L."/>
            <person name="Andreopoulos W."/>
            <person name="Angelini C."/>
            <person name="Antonin V."/>
            <person name="Barry K.W."/>
            <person name="Bougher N.L."/>
            <person name="Buchanan P."/>
            <person name="Buyck B."/>
            <person name="Bense V."/>
            <person name="Catcheside P."/>
            <person name="Chovatia M."/>
            <person name="Cooper J."/>
            <person name="Damon W."/>
            <person name="Desjardin D."/>
            <person name="Finy P."/>
            <person name="Geml J."/>
            <person name="Haridas S."/>
            <person name="Hughes K."/>
            <person name="Justo A."/>
            <person name="Karasinski D."/>
            <person name="Kautmanova I."/>
            <person name="Kiss B."/>
            <person name="Kocsube S."/>
            <person name="Kotiranta H."/>
            <person name="LaButti K.M."/>
            <person name="Lechner B.E."/>
            <person name="Liimatainen K."/>
            <person name="Lipzen A."/>
            <person name="Lukacs Z."/>
            <person name="Mihaltcheva S."/>
            <person name="Morgado L.N."/>
            <person name="Niskanen T."/>
            <person name="Noordeloos M.E."/>
            <person name="Ohm R.A."/>
            <person name="Ortiz-Santana B."/>
            <person name="Ovrebo C."/>
            <person name="Racz N."/>
            <person name="Riley R."/>
            <person name="Savchenko A."/>
            <person name="Shiryaev A."/>
            <person name="Soop K."/>
            <person name="Spirin V."/>
            <person name="Szebenyi C."/>
            <person name="Tomsovsky M."/>
            <person name="Tulloss R.E."/>
            <person name="Uehling J."/>
            <person name="Grigoriev I.V."/>
            <person name="Vagvolgyi C."/>
            <person name="Papp T."/>
            <person name="Martin F.M."/>
            <person name="Miettinen O."/>
            <person name="Hibbett D.S."/>
            <person name="Nagy L.G."/>
        </authorList>
    </citation>
    <scope>NUCLEOTIDE SEQUENCE [LARGE SCALE GENOMIC DNA]</scope>
    <source>
        <strain evidence="5 7">CBS 962.96</strain>
    </source>
</reference>
<feature type="domain" description="Yeast cell wall synthesis Kre9/Knh1-like N-terminal" evidence="4">
    <location>
        <begin position="24"/>
        <end position="112"/>
    </location>
</feature>
<evidence type="ECO:0000313" key="5">
    <source>
        <dbReference type="EMBL" id="THU77591.1"/>
    </source>
</evidence>
<dbReference type="OrthoDB" id="2432613at2759"/>
<feature type="chain" id="PRO_5040598036" description="Yeast cell wall synthesis Kre9/Knh1-like N-terminal domain-containing protein" evidence="3">
    <location>
        <begin position="19"/>
        <end position="257"/>
    </location>
</feature>
<dbReference type="Proteomes" id="UP000297245">
    <property type="component" value="Unassembled WGS sequence"/>
</dbReference>
<evidence type="ECO:0000256" key="1">
    <source>
        <dbReference type="ARBA" id="ARBA00022729"/>
    </source>
</evidence>
<dbReference type="GO" id="GO:0042546">
    <property type="term" value="P:cell wall biogenesis"/>
    <property type="evidence" value="ECO:0007669"/>
    <property type="project" value="InterPro"/>
</dbReference>
<feature type="compositionally biased region" description="Low complexity" evidence="2">
    <location>
        <begin position="155"/>
        <end position="224"/>
    </location>
</feature>
<dbReference type="EMBL" id="ML179974">
    <property type="protein sequence ID" value="THU79808.1"/>
    <property type="molecule type" value="Genomic_DNA"/>
</dbReference>
<feature type="region of interest" description="Disordered" evidence="2">
    <location>
        <begin position="147"/>
        <end position="224"/>
    </location>
</feature>
<evidence type="ECO:0000313" key="6">
    <source>
        <dbReference type="EMBL" id="THU79808.1"/>
    </source>
</evidence>